<evidence type="ECO:0000313" key="2">
    <source>
        <dbReference type="Proteomes" id="UP000242949"/>
    </source>
</evidence>
<dbReference type="EMBL" id="FMYI01000002">
    <property type="protein sequence ID" value="SDB86971.1"/>
    <property type="molecule type" value="Genomic_DNA"/>
</dbReference>
<dbReference type="Proteomes" id="UP000242949">
    <property type="component" value="Unassembled WGS sequence"/>
</dbReference>
<accession>A0A1G6GYE1</accession>
<dbReference type="PROSITE" id="PS51257">
    <property type="entry name" value="PROKAR_LIPOPROTEIN"/>
    <property type="match status" value="1"/>
</dbReference>
<dbReference type="STRING" id="1612202.SAMN05421734_10230"/>
<keyword evidence="2" id="KW-1185">Reference proteome</keyword>
<sequence length="247" mass="28355">MKLSVLFIPFAIMSLILMGCNDEPPIIVQEEMEDEAEEESIELIEETVESDSEEEIQQFIEFTLVDRHITVHIDQIPILSNYLATHDKRDEAIEQMELIDVGGESFDSAFILKFACENGTCSYLLLNTETEESLLLADNAAMSIWETSSDGAKVLMVFERTLAESPWNPNKLMVFDLSDWALLTVEPLDDQQFNFSSFRWPIQEVHWVENNQIELTIPDVENPTIPLLTEWFEDDNQNLSTITLEVD</sequence>
<protein>
    <submittedName>
        <fullName evidence="1">Uncharacterized protein</fullName>
    </submittedName>
</protein>
<evidence type="ECO:0000313" key="1">
    <source>
        <dbReference type="EMBL" id="SDB86971.1"/>
    </source>
</evidence>
<proteinExistence type="predicted"/>
<dbReference type="AlphaFoldDB" id="A0A1G6GYE1"/>
<reference evidence="2" key="1">
    <citation type="submission" date="2016-09" db="EMBL/GenBank/DDBJ databases">
        <authorList>
            <person name="Varghese N."/>
            <person name="Submissions S."/>
        </authorList>
    </citation>
    <scope>NUCLEOTIDE SEQUENCE [LARGE SCALE GENOMIC DNA]</scope>
    <source>
        <strain evidence="2">S5</strain>
    </source>
</reference>
<name>A0A1G6GYE1_9BACI</name>
<gene>
    <name evidence="1" type="ORF">SAMN05421734_10230</name>
</gene>
<dbReference type="OrthoDB" id="2829902at2"/>
<organism evidence="1 2">
    <name type="scientific">Pelagirhabdus alkalitolerans</name>
    <dbReference type="NCBI Taxonomy" id="1612202"/>
    <lineage>
        <taxon>Bacteria</taxon>
        <taxon>Bacillati</taxon>
        <taxon>Bacillota</taxon>
        <taxon>Bacilli</taxon>
        <taxon>Bacillales</taxon>
        <taxon>Bacillaceae</taxon>
        <taxon>Pelagirhabdus</taxon>
    </lineage>
</organism>